<accession>A0A0F7KIT2</accession>
<reference evidence="1" key="1">
    <citation type="journal article" date="2015" name="PLoS Biol.">
        <title>The Discovery, Distribution, and Evolution of Viruses Associated with Drosophila melanogaster.</title>
        <authorList>
            <person name="Webster C.L."/>
            <person name="Waldron F.M."/>
            <person name="Robertson S."/>
            <person name="Crowson D."/>
            <person name="Ferrari G."/>
            <person name="Quintana J.F."/>
            <person name="Brouqui J.M."/>
            <person name="Bayne E.H."/>
            <person name="Longdon B."/>
            <person name="Buck A.H."/>
            <person name="Lazzaro B.P."/>
            <person name="Akorli J."/>
            <person name="Haddrill P.R."/>
            <person name="Obbard D.J."/>
        </authorList>
    </citation>
    <scope>NUCLEOTIDE SEQUENCE</scope>
</reference>
<sequence>MLASPKPLDSPSFMDDIQNWTNDANDKYFTPISPIYEPSTPPRYKNETFEPMQFETGKIGETYTRTPLRRKRIYGDEFKELTILKTEPKAKVLKLEQPRHHILSSFDIDQQPVVPAHQYNYMHTSNNTNSNVDLISNPQVDIATQHAQPYLDTCQQVDLSSQLQISDQQKLNLHTYNSHSNVRHGSQTAINSGLLVDGGMTKHQFDSTRVPIPTKTMRNFVIKHLSLDKLPQMCDNCFRIECIFNYFYKKTH</sequence>
<protein>
    <submittedName>
        <fullName evidence="1">Putative gp39-like protein</fullName>
    </submittedName>
</protein>
<dbReference type="EMBL" id="KP714101">
    <property type="protein sequence ID" value="AKH40330.1"/>
    <property type="molecule type" value="Genomic_DNA"/>
</dbReference>
<name>A0A0F7KIT2_9VIRU</name>
<proteinExistence type="predicted"/>
<evidence type="ECO:0000313" key="1">
    <source>
        <dbReference type="EMBL" id="AKH40330.1"/>
    </source>
</evidence>
<organism evidence="1">
    <name type="scientific">Kallithea virus</name>
    <dbReference type="NCBI Taxonomy" id="1654582"/>
    <lineage>
        <taxon>Viruses</taxon>
        <taxon>Viruses incertae sedis</taxon>
        <taxon>Naldaviricetes</taxon>
        <taxon>Lefavirales</taxon>
        <taxon>Nudiviridae</taxon>
        <taxon>Alphanudivirus</taxon>
        <taxon>Alphanudivirus dromelanogasteris</taxon>
    </lineage>
</organism>